<feature type="compositionally biased region" description="Polar residues" evidence="1">
    <location>
        <begin position="7"/>
        <end position="22"/>
    </location>
</feature>
<feature type="region of interest" description="Disordered" evidence="1">
    <location>
        <begin position="146"/>
        <end position="179"/>
    </location>
</feature>
<evidence type="ECO:0000256" key="1">
    <source>
        <dbReference type="SAM" id="MobiDB-lite"/>
    </source>
</evidence>
<organism evidence="2 3">
    <name type="scientific">Monilinia vaccinii-corymbosi</name>
    <dbReference type="NCBI Taxonomy" id="61207"/>
    <lineage>
        <taxon>Eukaryota</taxon>
        <taxon>Fungi</taxon>
        <taxon>Dikarya</taxon>
        <taxon>Ascomycota</taxon>
        <taxon>Pezizomycotina</taxon>
        <taxon>Leotiomycetes</taxon>
        <taxon>Helotiales</taxon>
        <taxon>Sclerotiniaceae</taxon>
        <taxon>Monilinia</taxon>
    </lineage>
</organism>
<protein>
    <submittedName>
        <fullName evidence="2">Uncharacterized protein</fullName>
    </submittedName>
</protein>
<sequence length="224" mass="23975">MEDEAITTISSPPRLDSTQVNSTQLNTEDEMITTSSSPPQLDLNQFYLTQLNMAEDIMATPSSPPRLSLTQFNLTQLNMADEMITTPSSPPLLPREFFGPSPPSSPQRSPSTALTSFNNSVIGASYEESEHSSGSDAAFYCSVGCRPSEENSEDEGEAGSLGGTGGAGAGAGARADAGAFDDADRMVWGDVVGEGERKRKRKGMTAKALEKLGRYFTELFSRKK</sequence>
<evidence type="ECO:0000313" key="3">
    <source>
        <dbReference type="Proteomes" id="UP000672032"/>
    </source>
</evidence>
<reference evidence="2" key="1">
    <citation type="submission" date="2020-10" db="EMBL/GenBank/DDBJ databases">
        <title>Genome Sequence of Monilinia vaccinii-corymbosi Sheds Light on Mummy Berry Disease Infection of Blueberry and Mating Type.</title>
        <authorList>
            <person name="Yow A.G."/>
            <person name="Zhang Y."/>
            <person name="Bansal K."/>
            <person name="Eacker S.M."/>
            <person name="Sullivan S."/>
            <person name="Liachko I."/>
            <person name="Cubeta M.A."/>
            <person name="Rollins J.A."/>
            <person name="Ashrafi H."/>
        </authorList>
    </citation>
    <scope>NUCLEOTIDE SEQUENCE</scope>
    <source>
        <strain evidence="2">RL-1</strain>
    </source>
</reference>
<feature type="region of interest" description="Disordered" evidence="1">
    <location>
        <begin position="85"/>
        <end position="115"/>
    </location>
</feature>
<accession>A0A8A3NYE0</accession>
<proteinExistence type="predicted"/>
<feature type="region of interest" description="Disordered" evidence="1">
    <location>
        <begin position="1"/>
        <end position="22"/>
    </location>
</feature>
<gene>
    <name evidence="2" type="ORF">DSL72_004077</name>
</gene>
<keyword evidence="3" id="KW-1185">Reference proteome</keyword>
<evidence type="ECO:0000313" key="2">
    <source>
        <dbReference type="EMBL" id="QSZ29562.1"/>
    </source>
</evidence>
<feature type="compositionally biased region" description="Gly residues" evidence="1">
    <location>
        <begin position="159"/>
        <end position="171"/>
    </location>
</feature>
<name>A0A8A3NYE0_9HELO</name>
<dbReference type="Proteomes" id="UP000672032">
    <property type="component" value="Chromosome 1"/>
</dbReference>
<dbReference type="EMBL" id="CP063405">
    <property type="protein sequence ID" value="QSZ29562.1"/>
    <property type="molecule type" value="Genomic_DNA"/>
</dbReference>
<dbReference type="AlphaFoldDB" id="A0A8A3NYE0"/>